<proteinExistence type="predicted"/>
<reference evidence="1 2" key="1">
    <citation type="journal article" date="2016" name="Genome Announc.">
        <title>Complete Genome Sequence of a New Megavirus Family Member Isolated from an Inland Water Lake for the First Time in India.</title>
        <authorList>
            <person name="Chatterjee A."/>
            <person name="Ali F."/>
            <person name="Bange D."/>
            <person name="Kondabagil K."/>
        </authorList>
    </citation>
    <scope>NUCLEOTIDE SEQUENCE [LARGE SCALE GENOMIC DNA]</scope>
    <source>
        <strain evidence="1">1</strain>
    </source>
</reference>
<dbReference type="GeneID" id="80513336"/>
<evidence type="ECO:0000313" key="1">
    <source>
        <dbReference type="EMBL" id="ANB50974.1"/>
    </source>
</evidence>
<dbReference type="EMBL" id="KU877344">
    <property type="protein sequence ID" value="ANB50974.1"/>
    <property type="molecule type" value="Genomic_DNA"/>
</dbReference>
<protein>
    <recommendedName>
        <fullName evidence="3">Histone demethylase</fullName>
    </recommendedName>
</protein>
<name>A0A167RPP1_9VIRU</name>
<accession>A0A167RPP1</accession>
<evidence type="ECO:0008006" key="3">
    <source>
        <dbReference type="Google" id="ProtNLM"/>
    </source>
</evidence>
<keyword evidence="2" id="KW-1185">Reference proteome</keyword>
<sequence length="395" mass="46590">MHEIATLNISNIYWKLFDIIQCLLHHCEKNDLIIWAEFTTLLQINKNRLLPNHCYHYGMFKTDYHKLVEGLKNSTNIIANIYYYQSDTQLAISMQKDTSTIVTIHFYDEINYTIVCQEKLDSWLYPAKYFYPLVKSTMCGHLIYLPSDINQIISINFPWEDSEPDTEFSVQFYQNIPKHHINDFTDLKNLIEKSTTPIILKNTTLLSVTKTEYENLIDKQQRNIYGYQSSISWQVMENNAKNTWRDYLDNKLAFNVVDSPIDDKLILDNEWNNYIKNKLSDNYDFALTWILTNAPKTTHFHVDPDYAGGFMKLLSGEKIWWCVCPEDYHYLLKCGYTIESLAKMSVLEMIRLENNYLFGKIMIDIISDHDLIWFPVDTLHKVITTKHSYGFGGYL</sequence>
<evidence type="ECO:0000313" key="2">
    <source>
        <dbReference type="Proteomes" id="UP000241365"/>
    </source>
</evidence>
<dbReference type="KEGG" id="vg:80513336"/>
<organism evidence="1 2">
    <name type="scientific">Powai lake megavirus</name>
    <dbReference type="NCBI Taxonomy" id="1842663"/>
    <lineage>
        <taxon>Viruses</taxon>
        <taxon>Varidnaviria</taxon>
        <taxon>Bamfordvirae</taxon>
        <taxon>Nucleocytoviricota</taxon>
        <taxon>Megaviricetes</taxon>
        <taxon>Imitervirales</taxon>
        <taxon>Mimiviridae</taxon>
        <taxon>Megamimivirinae</taxon>
        <taxon>Megavirus</taxon>
        <taxon>Megavirus powaiense</taxon>
    </lineage>
</organism>
<dbReference type="SUPFAM" id="SSF51197">
    <property type="entry name" value="Clavaminate synthase-like"/>
    <property type="match status" value="1"/>
</dbReference>
<dbReference type="RefSeq" id="YP_010776725.1">
    <property type="nucleotide sequence ID" value="NC_075034.1"/>
</dbReference>
<dbReference type="Proteomes" id="UP000241365">
    <property type="component" value="Segment"/>
</dbReference>